<evidence type="ECO:0000313" key="2">
    <source>
        <dbReference type="EMBL" id="CCX07741.1"/>
    </source>
</evidence>
<sequence length="175" mass="19852">MFSWPLSGKVSPVTWIVAGILVVLFIISCTWSCIKQCRRQKKTKIRRKEEIRRQEEIRVREEMLKKVTLASLMCGNCYGNPGRVVQFDGVCFCRGCKTFLAGPEEKEREEEKEAGTVTVGDAGREKGWWERWRGLGTTGRKIDCAGSGKNDQVDLEKGVGKRGECKVSAQDWWGM</sequence>
<dbReference type="EMBL" id="HF935369">
    <property type="protein sequence ID" value="CCX07741.1"/>
    <property type="molecule type" value="Genomic_DNA"/>
</dbReference>
<proteinExistence type="predicted"/>
<feature type="transmembrane region" description="Helical" evidence="1">
    <location>
        <begin position="12"/>
        <end position="34"/>
    </location>
</feature>
<organism evidence="2 3">
    <name type="scientific">Pyronema omphalodes (strain CBS 100304)</name>
    <name type="common">Pyronema confluens</name>
    <dbReference type="NCBI Taxonomy" id="1076935"/>
    <lineage>
        <taxon>Eukaryota</taxon>
        <taxon>Fungi</taxon>
        <taxon>Dikarya</taxon>
        <taxon>Ascomycota</taxon>
        <taxon>Pezizomycotina</taxon>
        <taxon>Pezizomycetes</taxon>
        <taxon>Pezizales</taxon>
        <taxon>Pyronemataceae</taxon>
        <taxon>Pyronema</taxon>
    </lineage>
</organism>
<reference evidence="2 3" key="1">
    <citation type="journal article" date="2013" name="PLoS Genet.">
        <title>The genome and development-dependent transcriptomes of Pyronema confluens: a window into fungal evolution.</title>
        <authorList>
            <person name="Traeger S."/>
            <person name="Altegoer F."/>
            <person name="Freitag M."/>
            <person name="Gabaldon T."/>
            <person name="Kempken F."/>
            <person name="Kumar A."/>
            <person name="Marcet-Houben M."/>
            <person name="Poggeler S."/>
            <person name="Stajich J.E."/>
            <person name="Nowrousian M."/>
        </authorList>
    </citation>
    <scope>NUCLEOTIDE SEQUENCE [LARGE SCALE GENOMIC DNA]</scope>
    <source>
        <strain evidence="3">CBS 100304</strain>
        <tissue evidence="2">Vegetative mycelium</tissue>
    </source>
</reference>
<keyword evidence="1" id="KW-0812">Transmembrane</keyword>
<keyword evidence="1" id="KW-0472">Membrane</keyword>
<evidence type="ECO:0000256" key="1">
    <source>
        <dbReference type="SAM" id="Phobius"/>
    </source>
</evidence>
<accession>U4L5P2</accession>
<dbReference type="AlphaFoldDB" id="U4L5P2"/>
<gene>
    <name evidence="2" type="ORF">PCON_07330</name>
</gene>
<evidence type="ECO:0000313" key="3">
    <source>
        <dbReference type="Proteomes" id="UP000018144"/>
    </source>
</evidence>
<keyword evidence="3" id="KW-1185">Reference proteome</keyword>
<dbReference type="Proteomes" id="UP000018144">
    <property type="component" value="Unassembled WGS sequence"/>
</dbReference>
<keyword evidence="1" id="KW-1133">Transmembrane helix</keyword>
<name>U4L5P2_PYROM</name>
<protein>
    <submittedName>
        <fullName evidence="2">Uncharacterized protein</fullName>
    </submittedName>
</protein>